<keyword evidence="8" id="KW-0012">Acyltransferase</keyword>
<dbReference type="PROSITE" id="PS50968">
    <property type="entry name" value="BIOTINYL_LIPOYL"/>
    <property type="match status" value="1"/>
</dbReference>
<feature type="compositionally biased region" description="Low complexity" evidence="5">
    <location>
        <begin position="105"/>
        <end position="119"/>
    </location>
</feature>
<dbReference type="Pfam" id="PF02817">
    <property type="entry name" value="E3_binding"/>
    <property type="match status" value="1"/>
</dbReference>
<dbReference type="SUPFAM" id="SSF51230">
    <property type="entry name" value="Single hybrid motif"/>
    <property type="match status" value="1"/>
</dbReference>
<keyword evidence="9" id="KW-1185">Reference proteome</keyword>
<evidence type="ECO:0000259" key="7">
    <source>
        <dbReference type="PROSITE" id="PS51826"/>
    </source>
</evidence>
<keyword evidence="3" id="KW-0378">Hydrolase</keyword>
<evidence type="ECO:0000313" key="9">
    <source>
        <dbReference type="Proteomes" id="UP001226867"/>
    </source>
</evidence>
<feature type="region of interest" description="Disordered" evidence="5">
    <location>
        <begin position="105"/>
        <end position="124"/>
    </location>
</feature>
<dbReference type="InterPro" id="IPR000089">
    <property type="entry name" value="Biotin_lipoyl"/>
</dbReference>
<gene>
    <name evidence="8" type="ORF">J2W36_001077</name>
</gene>
<comment type="caution">
    <text evidence="8">The sequence shown here is derived from an EMBL/GenBank/DDBJ whole genome shotgun (WGS) entry which is preliminary data.</text>
</comment>
<dbReference type="EC" id="2.3.1.12" evidence="8"/>
<dbReference type="Proteomes" id="UP001226867">
    <property type="component" value="Unassembled WGS sequence"/>
</dbReference>
<feature type="domain" description="Lipoyl-binding" evidence="6">
    <location>
        <begin position="2"/>
        <end position="77"/>
    </location>
</feature>
<dbReference type="NCBIfam" id="NF011457">
    <property type="entry name" value="PRK14875.1"/>
    <property type="match status" value="1"/>
</dbReference>
<dbReference type="GO" id="GO:0004742">
    <property type="term" value="F:dihydrolipoyllysine-residue acetyltransferase activity"/>
    <property type="evidence" value="ECO:0007669"/>
    <property type="project" value="UniProtKB-EC"/>
</dbReference>
<keyword evidence="8" id="KW-0670">Pyruvate</keyword>
<dbReference type="InterPro" id="IPR029058">
    <property type="entry name" value="AB_hydrolase_fold"/>
</dbReference>
<dbReference type="RefSeq" id="WP_307688652.1">
    <property type="nucleotide sequence ID" value="NZ_JAUSRO010000003.1"/>
</dbReference>
<accession>A0ABT9S4N6</accession>
<dbReference type="InterPro" id="IPR000073">
    <property type="entry name" value="AB_hydrolase_1"/>
</dbReference>
<feature type="domain" description="Peripheral subunit-binding (PSBD)" evidence="7">
    <location>
        <begin position="137"/>
        <end position="174"/>
    </location>
</feature>
<evidence type="ECO:0000256" key="4">
    <source>
        <dbReference type="ARBA" id="ARBA00022823"/>
    </source>
</evidence>
<dbReference type="Gene3D" id="4.10.320.10">
    <property type="entry name" value="E3-binding domain"/>
    <property type="match status" value="1"/>
</dbReference>
<dbReference type="InterPro" id="IPR011053">
    <property type="entry name" value="Single_hybrid_motif"/>
</dbReference>
<dbReference type="Gene3D" id="2.40.50.100">
    <property type="match status" value="1"/>
</dbReference>
<dbReference type="Pfam" id="PF00561">
    <property type="entry name" value="Abhydrolase_1"/>
    <property type="match status" value="1"/>
</dbReference>
<reference evidence="8 9" key="1">
    <citation type="submission" date="2023-07" db="EMBL/GenBank/DDBJ databases">
        <title>Sorghum-associated microbial communities from plants grown in Nebraska, USA.</title>
        <authorList>
            <person name="Schachtman D."/>
        </authorList>
    </citation>
    <scope>NUCLEOTIDE SEQUENCE [LARGE SCALE GENOMIC DNA]</scope>
    <source>
        <strain evidence="8 9">DS1607</strain>
    </source>
</reference>
<sequence length="438" mass="45371">MVTEVILPRVDMDMAEGKIALWYVKNGDTVTKGQVLFEIETDKATMEVESTAHGVIDSIHAELGVAIPVGQVVAWIRAPGEAAAHADMAPAAAASGQGAALAPASSDAATAAKPATTVDTGRRAADVTPNDRTALLRATPLARSLARERGIDLNALSGSGPHGRILGCDVPNTQSTREADGSGPSLHLHWWQRGNGLPVLLLHGFGADHGSWRPLAQQLPSQLPLVGIDLPHHGKSPALPVESLKNIAEAVGRRLDQEGITACHVLGHSLGGGVALALAAAQPERVRSLTLLAPAGLGAEIDRGFIEGLTRADTEASLKATLSALFHDSAALTGSFVATAFQQLQAPGRQAALSALAGELMPEGQQAESLRETLEALRVPVKLIWGVADRIVPASHATGVSGRVALHLIPNVGHLPQIEAVSLVAELLVEQVRAGTAS</sequence>
<evidence type="ECO:0000256" key="3">
    <source>
        <dbReference type="ARBA" id="ARBA00022801"/>
    </source>
</evidence>
<dbReference type="InterPro" id="IPR003016">
    <property type="entry name" value="2-oxoA_DH_lipoyl-BS"/>
</dbReference>
<comment type="similarity">
    <text evidence="2">Belongs to the 2-oxoacid dehydrogenase family.</text>
</comment>
<evidence type="ECO:0000256" key="5">
    <source>
        <dbReference type="SAM" id="MobiDB-lite"/>
    </source>
</evidence>
<evidence type="ECO:0000313" key="8">
    <source>
        <dbReference type="EMBL" id="MDP9898833.1"/>
    </source>
</evidence>
<dbReference type="PROSITE" id="PS00189">
    <property type="entry name" value="LIPOYL"/>
    <property type="match status" value="1"/>
</dbReference>
<comment type="cofactor">
    <cofactor evidence="1">
        <name>(R)-lipoate</name>
        <dbReference type="ChEBI" id="CHEBI:83088"/>
    </cofactor>
</comment>
<dbReference type="PANTHER" id="PTHR43798">
    <property type="entry name" value="MONOACYLGLYCEROL LIPASE"/>
    <property type="match status" value="1"/>
</dbReference>
<name>A0ABT9S4N6_9BURK</name>
<dbReference type="SUPFAM" id="SSF47005">
    <property type="entry name" value="Peripheral subunit-binding domain of 2-oxo acid dehydrogenase complex"/>
    <property type="match status" value="1"/>
</dbReference>
<keyword evidence="4" id="KW-0450">Lipoyl</keyword>
<dbReference type="PANTHER" id="PTHR43798:SF31">
    <property type="entry name" value="AB HYDROLASE SUPERFAMILY PROTEIN YCLE"/>
    <property type="match status" value="1"/>
</dbReference>
<dbReference type="SUPFAM" id="SSF53474">
    <property type="entry name" value="alpha/beta-Hydrolases"/>
    <property type="match status" value="1"/>
</dbReference>
<keyword evidence="8" id="KW-0808">Transferase</keyword>
<dbReference type="Pfam" id="PF00364">
    <property type="entry name" value="Biotin_lipoyl"/>
    <property type="match status" value="1"/>
</dbReference>
<dbReference type="CDD" id="cd06849">
    <property type="entry name" value="lipoyl_domain"/>
    <property type="match status" value="1"/>
</dbReference>
<dbReference type="EMBL" id="JAUSRO010000003">
    <property type="protein sequence ID" value="MDP9898833.1"/>
    <property type="molecule type" value="Genomic_DNA"/>
</dbReference>
<dbReference type="InterPro" id="IPR004167">
    <property type="entry name" value="PSBD"/>
</dbReference>
<dbReference type="Gene3D" id="3.40.50.1820">
    <property type="entry name" value="alpha/beta hydrolase"/>
    <property type="match status" value="1"/>
</dbReference>
<dbReference type="PROSITE" id="PS51826">
    <property type="entry name" value="PSBD"/>
    <property type="match status" value="1"/>
</dbReference>
<dbReference type="InterPro" id="IPR050266">
    <property type="entry name" value="AB_hydrolase_sf"/>
</dbReference>
<protein>
    <submittedName>
        <fullName evidence="8">Pyruvate dehydrogenase E2 component (Dihydrolipoamide acetyltransferase)</fullName>
        <ecNumber evidence="8">2.3.1.12</ecNumber>
    </submittedName>
</protein>
<evidence type="ECO:0000256" key="1">
    <source>
        <dbReference type="ARBA" id="ARBA00001938"/>
    </source>
</evidence>
<dbReference type="InterPro" id="IPR036625">
    <property type="entry name" value="E3-bd_dom_sf"/>
</dbReference>
<evidence type="ECO:0000256" key="2">
    <source>
        <dbReference type="ARBA" id="ARBA00007317"/>
    </source>
</evidence>
<organism evidence="8 9">
    <name type="scientific">Variovorax ginsengisoli</name>
    <dbReference type="NCBI Taxonomy" id="363844"/>
    <lineage>
        <taxon>Bacteria</taxon>
        <taxon>Pseudomonadati</taxon>
        <taxon>Pseudomonadota</taxon>
        <taxon>Betaproteobacteria</taxon>
        <taxon>Burkholderiales</taxon>
        <taxon>Comamonadaceae</taxon>
        <taxon>Variovorax</taxon>
    </lineage>
</organism>
<proteinExistence type="inferred from homology"/>
<dbReference type="PRINTS" id="PR00111">
    <property type="entry name" value="ABHYDROLASE"/>
</dbReference>
<evidence type="ECO:0000259" key="6">
    <source>
        <dbReference type="PROSITE" id="PS50968"/>
    </source>
</evidence>